<accession>A0A8S5T2P1</accession>
<protein>
    <submittedName>
        <fullName evidence="1">Uncharacterized protein</fullName>
    </submittedName>
</protein>
<sequence length="119" mass="13848">MYIKTEKHVEGTEKNYHIENPRFDIESIRKIKSLIRFNAGEITGAELKHDINVIMKYGRCYEYSTINGALVEMRVRVAGKENNDTYYTIVPTYNNGKIDIEVESVKAFFDYEEVKNIDG</sequence>
<proteinExistence type="predicted"/>
<reference evidence="1" key="1">
    <citation type="journal article" date="2021" name="Proc. Natl. Acad. Sci. U.S.A.">
        <title>A Catalog of Tens of Thousands of Viruses from Human Metagenomes Reveals Hidden Associations with Chronic Diseases.</title>
        <authorList>
            <person name="Tisza M.J."/>
            <person name="Buck C.B."/>
        </authorList>
    </citation>
    <scope>NUCLEOTIDE SEQUENCE</scope>
    <source>
        <strain evidence="1">CtqfO1</strain>
    </source>
</reference>
<organism evidence="1">
    <name type="scientific">Myoviridae sp. ctqfO1</name>
    <dbReference type="NCBI Taxonomy" id="2827710"/>
    <lineage>
        <taxon>Viruses</taxon>
        <taxon>Duplodnaviria</taxon>
        <taxon>Heunggongvirae</taxon>
        <taxon>Uroviricota</taxon>
        <taxon>Caudoviricetes</taxon>
    </lineage>
</organism>
<dbReference type="EMBL" id="BK032734">
    <property type="protein sequence ID" value="DAF57589.1"/>
    <property type="molecule type" value="Genomic_DNA"/>
</dbReference>
<evidence type="ECO:0000313" key="1">
    <source>
        <dbReference type="EMBL" id="DAF57589.1"/>
    </source>
</evidence>
<name>A0A8S5T2P1_9CAUD</name>